<dbReference type="SUPFAM" id="SSF53850">
    <property type="entry name" value="Periplasmic binding protein-like II"/>
    <property type="match status" value="1"/>
</dbReference>
<dbReference type="OrthoDB" id="124329at2759"/>
<proteinExistence type="predicted"/>
<dbReference type="PANTHER" id="PTHR30006:SF2">
    <property type="entry name" value="ABC TRANSPORTER SUBSTRATE-BINDING PROTEIN"/>
    <property type="match status" value="1"/>
</dbReference>
<evidence type="ECO:0000313" key="4">
    <source>
        <dbReference type="Proteomes" id="UP000187455"/>
    </source>
</evidence>
<evidence type="ECO:0000256" key="1">
    <source>
        <dbReference type="ARBA" id="ARBA00022729"/>
    </source>
</evidence>
<dbReference type="EMBL" id="LSSL01001501">
    <property type="protein sequence ID" value="OLY82477.1"/>
    <property type="molecule type" value="Genomic_DNA"/>
</dbReference>
<sequence>MRISISLILFSALSLFRANSATIQHGYDPTLSPNEAIDFLYQKALIEGGKLIVYSGGDGSKSRLALTSRFNQRFPGMNVKFIVNLSKYHDIDIDDQLANGTLIPSVAHLQTVHDFYRWKDEGKLMPFKPPHWDQIYPEIKDPEYYFTSLNIISFSPNALASDYESGNAPIEDLDFLDPKYKNRIVMTYPNDDDAVLYQFDKIISRYGWQYVEKLVAQNVTWVRGTGTPLVMINNGTISNGVTFTSGNSLAPAPDARVVARYPTKSWFLTWGQTAAIFRDAPHPAAAKLFIAWYLSDEIQNSTSVQWSSRMDISPKSGFKQVQDYPNTSPRDFIKFMLNRPHVEYLRFRFERLIGTPQGQSSLLDPNQ</sequence>
<dbReference type="AlphaFoldDB" id="A0A1R0H045"/>
<organism evidence="3 4">
    <name type="scientific">Smittium mucronatum</name>
    <dbReference type="NCBI Taxonomy" id="133383"/>
    <lineage>
        <taxon>Eukaryota</taxon>
        <taxon>Fungi</taxon>
        <taxon>Fungi incertae sedis</taxon>
        <taxon>Zoopagomycota</taxon>
        <taxon>Kickxellomycotina</taxon>
        <taxon>Harpellomycetes</taxon>
        <taxon>Harpellales</taxon>
        <taxon>Legeriomycetaceae</taxon>
        <taxon>Smittium</taxon>
    </lineage>
</organism>
<keyword evidence="1 2" id="KW-0732">Signal</keyword>
<dbReference type="Pfam" id="PF01547">
    <property type="entry name" value="SBP_bac_1"/>
    <property type="match status" value="1"/>
</dbReference>
<keyword evidence="4" id="KW-1185">Reference proteome</keyword>
<gene>
    <name evidence="3" type="ORF">AYI68_g3402</name>
</gene>
<dbReference type="PANTHER" id="PTHR30006">
    <property type="entry name" value="THIAMINE-BINDING PERIPLASMIC PROTEIN-RELATED"/>
    <property type="match status" value="1"/>
</dbReference>
<evidence type="ECO:0000256" key="2">
    <source>
        <dbReference type="SAM" id="SignalP"/>
    </source>
</evidence>
<feature type="chain" id="PRO_5012458148" evidence="2">
    <location>
        <begin position="22"/>
        <end position="367"/>
    </location>
</feature>
<dbReference type="Proteomes" id="UP000187455">
    <property type="component" value="Unassembled WGS sequence"/>
</dbReference>
<evidence type="ECO:0000313" key="3">
    <source>
        <dbReference type="EMBL" id="OLY82477.1"/>
    </source>
</evidence>
<dbReference type="Gene3D" id="3.40.190.10">
    <property type="entry name" value="Periplasmic binding protein-like II"/>
    <property type="match status" value="2"/>
</dbReference>
<protein>
    <submittedName>
        <fullName evidence="3">Uncharacterized protein</fullName>
    </submittedName>
</protein>
<feature type="signal peptide" evidence="2">
    <location>
        <begin position="1"/>
        <end position="21"/>
    </location>
</feature>
<accession>A0A1R0H045</accession>
<comment type="caution">
    <text evidence="3">The sequence shown here is derived from an EMBL/GenBank/DDBJ whole genome shotgun (WGS) entry which is preliminary data.</text>
</comment>
<reference evidence="3 4" key="1">
    <citation type="journal article" date="2016" name="Mol. Biol. Evol.">
        <title>Genome-Wide Survey of Gut Fungi (Harpellales) Reveals the First Horizontally Transferred Ubiquitin Gene from a Mosquito Host.</title>
        <authorList>
            <person name="Wang Y."/>
            <person name="White M.M."/>
            <person name="Kvist S."/>
            <person name="Moncalvo J.M."/>
        </authorList>
    </citation>
    <scope>NUCLEOTIDE SEQUENCE [LARGE SCALE GENOMIC DNA]</scope>
    <source>
        <strain evidence="3 4">ALG-7-W6</strain>
    </source>
</reference>
<dbReference type="InterPro" id="IPR006059">
    <property type="entry name" value="SBP"/>
</dbReference>
<dbReference type="STRING" id="133383.A0A1R0H045"/>
<name>A0A1R0H045_9FUNG</name>